<dbReference type="GO" id="GO:0016787">
    <property type="term" value="F:hydrolase activity"/>
    <property type="evidence" value="ECO:0007669"/>
    <property type="project" value="UniProtKB-KW"/>
</dbReference>
<dbReference type="AlphaFoldDB" id="A0A0D2HFV3"/>
<feature type="region of interest" description="Disordered" evidence="4">
    <location>
        <begin position="436"/>
        <end position="457"/>
    </location>
</feature>
<dbReference type="GO" id="GO:0000271">
    <property type="term" value="P:polysaccharide biosynthetic process"/>
    <property type="evidence" value="ECO:0007669"/>
    <property type="project" value="InterPro"/>
</dbReference>
<dbReference type="VEuPathDB" id="FungiDB:Z520_03457"/>
<dbReference type="RefSeq" id="XP_016634913.1">
    <property type="nucleotide sequence ID" value="XM_016773967.1"/>
</dbReference>
<dbReference type="InterPro" id="IPR036291">
    <property type="entry name" value="NAD(P)-bd_dom_sf"/>
</dbReference>
<dbReference type="GeneID" id="27709203"/>
<dbReference type="Pfam" id="PF03720">
    <property type="entry name" value="UDPG_MGDP_dh_C"/>
    <property type="match status" value="1"/>
</dbReference>
<keyword evidence="7" id="KW-1185">Reference proteome</keyword>
<keyword evidence="2" id="KW-0560">Oxidoreductase</keyword>
<evidence type="ECO:0000256" key="1">
    <source>
        <dbReference type="ARBA" id="ARBA00022801"/>
    </source>
</evidence>
<dbReference type="PROSITE" id="PS51462">
    <property type="entry name" value="NUDIX"/>
    <property type="match status" value="1"/>
</dbReference>
<reference evidence="6 7" key="1">
    <citation type="submission" date="2015-01" db="EMBL/GenBank/DDBJ databases">
        <title>The Genome Sequence of Fonsecaea multimorphosa CBS 102226.</title>
        <authorList>
            <consortium name="The Broad Institute Genomics Platform"/>
            <person name="Cuomo C."/>
            <person name="de Hoog S."/>
            <person name="Gorbushina A."/>
            <person name="Stielow B."/>
            <person name="Teixiera M."/>
            <person name="Abouelleil A."/>
            <person name="Chapman S.B."/>
            <person name="Priest M."/>
            <person name="Young S.K."/>
            <person name="Wortman J."/>
            <person name="Nusbaum C."/>
            <person name="Birren B."/>
        </authorList>
    </citation>
    <scope>NUCLEOTIDE SEQUENCE [LARGE SCALE GENOMIC DNA]</scope>
    <source>
        <strain evidence="6 7">CBS 102226</strain>
    </source>
</reference>
<feature type="domain" description="Nudix hydrolase" evidence="5">
    <location>
        <begin position="491"/>
        <end position="640"/>
    </location>
</feature>
<dbReference type="SUPFAM" id="SSF52413">
    <property type="entry name" value="UDP-glucose/GDP-mannose dehydrogenase C-terminal domain"/>
    <property type="match status" value="1"/>
</dbReference>
<dbReference type="SUPFAM" id="SSF55811">
    <property type="entry name" value="Nudix"/>
    <property type="match status" value="1"/>
</dbReference>
<dbReference type="PIRSF" id="PIRSF000124">
    <property type="entry name" value="UDPglc_GDPman_dh"/>
    <property type="match status" value="1"/>
</dbReference>
<dbReference type="InterPro" id="IPR014026">
    <property type="entry name" value="UDP-Glc/GDP-Man_DH_dimer"/>
</dbReference>
<feature type="compositionally biased region" description="Pro residues" evidence="4">
    <location>
        <begin position="441"/>
        <end position="452"/>
    </location>
</feature>
<dbReference type="InterPro" id="IPR001732">
    <property type="entry name" value="UDP-Glc/GDP-Man_DH_N"/>
</dbReference>
<evidence type="ECO:0000259" key="5">
    <source>
        <dbReference type="PROSITE" id="PS51462"/>
    </source>
</evidence>
<dbReference type="PIRSF" id="PIRSF500136">
    <property type="entry name" value="UDP_ManNAc_DH"/>
    <property type="match status" value="1"/>
</dbReference>
<dbReference type="PANTHER" id="PTHR43491">
    <property type="entry name" value="UDP-N-ACETYL-D-MANNOSAMINE DEHYDROGENASE"/>
    <property type="match status" value="1"/>
</dbReference>
<evidence type="ECO:0000256" key="2">
    <source>
        <dbReference type="ARBA" id="ARBA00023002"/>
    </source>
</evidence>
<organism evidence="6 7">
    <name type="scientific">Fonsecaea multimorphosa CBS 102226</name>
    <dbReference type="NCBI Taxonomy" id="1442371"/>
    <lineage>
        <taxon>Eukaryota</taxon>
        <taxon>Fungi</taxon>
        <taxon>Dikarya</taxon>
        <taxon>Ascomycota</taxon>
        <taxon>Pezizomycotina</taxon>
        <taxon>Eurotiomycetes</taxon>
        <taxon>Chaetothyriomycetidae</taxon>
        <taxon>Chaetothyriales</taxon>
        <taxon>Herpotrichiellaceae</taxon>
        <taxon>Fonsecaea</taxon>
    </lineage>
</organism>
<dbReference type="SUPFAM" id="SSF51735">
    <property type="entry name" value="NAD(P)-binding Rossmann-fold domains"/>
    <property type="match status" value="1"/>
</dbReference>
<dbReference type="InterPro" id="IPR000086">
    <property type="entry name" value="NUDIX_hydrolase_dom"/>
</dbReference>
<dbReference type="CDD" id="cd03424">
    <property type="entry name" value="NUDIX_ADPRase_Nudt5_UGPPase_Nudt14"/>
    <property type="match status" value="1"/>
</dbReference>
<accession>A0A0D2HFV3</accession>
<evidence type="ECO:0000256" key="3">
    <source>
        <dbReference type="ARBA" id="ARBA00023027"/>
    </source>
</evidence>
<name>A0A0D2HFV3_9EURO</name>
<dbReference type="InterPro" id="IPR008927">
    <property type="entry name" value="6-PGluconate_DH-like_C_sf"/>
</dbReference>
<dbReference type="GO" id="GO:0051287">
    <property type="term" value="F:NAD binding"/>
    <property type="evidence" value="ECO:0007669"/>
    <property type="project" value="InterPro"/>
</dbReference>
<dbReference type="Pfam" id="PF00293">
    <property type="entry name" value="NUDIX"/>
    <property type="match status" value="1"/>
</dbReference>
<keyword evidence="1" id="KW-0378">Hydrolase</keyword>
<dbReference type="InterPro" id="IPR014027">
    <property type="entry name" value="UDP-Glc/GDP-Man_DH_C"/>
</dbReference>
<dbReference type="Pfam" id="PF03721">
    <property type="entry name" value="UDPG_MGDP_dh_N"/>
    <property type="match status" value="1"/>
</dbReference>
<evidence type="ECO:0000313" key="6">
    <source>
        <dbReference type="EMBL" id="KIY00791.1"/>
    </source>
</evidence>
<dbReference type="InterPro" id="IPR036220">
    <property type="entry name" value="UDP-Glc/GDP-Man_DH_C_sf"/>
</dbReference>
<dbReference type="InterPro" id="IPR020084">
    <property type="entry name" value="NUDIX_hydrolase_CS"/>
</dbReference>
<dbReference type="EMBL" id="KN848066">
    <property type="protein sequence ID" value="KIY00791.1"/>
    <property type="molecule type" value="Genomic_DNA"/>
</dbReference>
<dbReference type="OrthoDB" id="5385803at2759"/>
<dbReference type="InterPro" id="IPR020476">
    <property type="entry name" value="Nudix_hydrolase"/>
</dbReference>
<evidence type="ECO:0000313" key="7">
    <source>
        <dbReference type="Proteomes" id="UP000053411"/>
    </source>
</evidence>
<dbReference type="Proteomes" id="UP000053411">
    <property type="component" value="Unassembled WGS sequence"/>
</dbReference>
<gene>
    <name evidence="6" type="ORF">Z520_03457</name>
</gene>
<proteinExistence type="predicted"/>
<dbReference type="Gene3D" id="3.40.50.720">
    <property type="entry name" value="NAD(P)-binding Rossmann-like Domain"/>
    <property type="match status" value="2"/>
</dbReference>
<dbReference type="InterPro" id="IPR015797">
    <property type="entry name" value="NUDIX_hydrolase-like_dom_sf"/>
</dbReference>
<dbReference type="InterPro" id="IPR028359">
    <property type="entry name" value="UDP_ManNAc/GlcNAc_DH"/>
</dbReference>
<evidence type="ECO:0000256" key="4">
    <source>
        <dbReference type="SAM" id="MobiDB-lite"/>
    </source>
</evidence>
<protein>
    <recommendedName>
        <fullName evidence="5">Nudix hydrolase domain-containing protein</fullName>
    </recommendedName>
</protein>
<dbReference type="Gene3D" id="3.90.79.10">
    <property type="entry name" value="Nucleoside Triphosphate Pyrophosphohydrolase"/>
    <property type="match status" value="1"/>
</dbReference>
<dbReference type="GO" id="GO:0016628">
    <property type="term" value="F:oxidoreductase activity, acting on the CH-CH group of donors, NAD or NADP as acceptor"/>
    <property type="evidence" value="ECO:0007669"/>
    <property type="project" value="InterPro"/>
</dbReference>
<sequence length="660" mass="72792">MSDFTVPEIICIWGGGLIGMSTAVHFARQGLRSIVYDINPTHVSQLNRGIFPANFESWVGFPIKSFISSGQVRATTDPTELSRASVKVHFVAVPTERNGEPYMVAIETVLAQIAHMSPDICIIESTVIPGETEALGKRYGLPLGVATRRDWFTTTENNLENCVRVYAGITPEISERMEVILSVVCRKLARATSCTVVELTKCVDNGIFHTVAMYACQMASAYPDTNTTEALRLAATHWRLGNHIYFPSLGTGGPCVPLANKYLISGSPHPDKLTIASAAIEIDTAASLEVAAQVKQQLNIEDRVAVLGICYRGDIRVHVQSPHLKFARELARLGVSVSIHDPYYSADELSEIAPDCSSLQFPNDLKAFDLIYVGSNHALYSKRIYSVLAFMRRGQRILDNQGIWEALADDARSLGVSYHRVGDARWLTSVADDGMQKKIKTPPPLPPPPPVPQRDDSETNNVVFKTPWFQIRSTPDFRPASSSCGPYYILDRPDSVITIPFSPTSNRVLLQHQFRPPLDKSAWEFPMGCIDPGESPQHAARRELAEETGLIVSDSDDRDSKMELLGTYHPLPGMSAQKCHVFLARVTDEQLLHHPRIIPKPDADATAEYEGVSAYQTVDLAAFRELYVSGDLVDGFTLAALAIWLSVSPELRQVFSSPSK</sequence>
<keyword evidence="3" id="KW-0520">NAD</keyword>
<dbReference type="PANTHER" id="PTHR43491:SF1">
    <property type="entry name" value="UDP-N-ACETYL-D-MANNOSAMINE DEHYDROGENASE"/>
    <property type="match status" value="1"/>
</dbReference>
<dbReference type="STRING" id="1442371.A0A0D2HFV3"/>
<dbReference type="GO" id="GO:0016616">
    <property type="term" value="F:oxidoreductase activity, acting on the CH-OH group of donors, NAD or NADP as acceptor"/>
    <property type="evidence" value="ECO:0007669"/>
    <property type="project" value="InterPro"/>
</dbReference>
<dbReference type="Pfam" id="PF00984">
    <property type="entry name" value="UDPG_MGDP_dh"/>
    <property type="match status" value="1"/>
</dbReference>
<dbReference type="InterPro" id="IPR017476">
    <property type="entry name" value="UDP-Glc/GDP-Man"/>
</dbReference>
<dbReference type="PROSITE" id="PS00893">
    <property type="entry name" value="NUDIX_BOX"/>
    <property type="match status" value="1"/>
</dbReference>
<dbReference type="SUPFAM" id="SSF48179">
    <property type="entry name" value="6-phosphogluconate dehydrogenase C-terminal domain-like"/>
    <property type="match status" value="1"/>
</dbReference>
<dbReference type="PRINTS" id="PR00502">
    <property type="entry name" value="NUDIXFAMILY"/>
</dbReference>